<evidence type="ECO:0000313" key="2">
    <source>
        <dbReference type="EMBL" id="CAA6799394.1"/>
    </source>
</evidence>
<dbReference type="Pfam" id="PF12697">
    <property type="entry name" value="Abhydrolase_6"/>
    <property type="match status" value="1"/>
</dbReference>
<dbReference type="InterPro" id="IPR000073">
    <property type="entry name" value="AB_hydrolase_1"/>
</dbReference>
<dbReference type="AlphaFoldDB" id="A0A6S6S509"/>
<dbReference type="SUPFAM" id="SSF53474">
    <property type="entry name" value="alpha/beta-Hydrolases"/>
    <property type="match status" value="1"/>
</dbReference>
<accession>A0A6S6S509</accession>
<name>A0A6S6S509_9BACT</name>
<proteinExistence type="predicted"/>
<evidence type="ECO:0000259" key="1">
    <source>
        <dbReference type="Pfam" id="PF12697"/>
    </source>
</evidence>
<organism evidence="2">
    <name type="scientific">uncultured Aureispira sp</name>
    <dbReference type="NCBI Taxonomy" id="1331704"/>
    <lineage>
        <taxon>Bacteria</taxon>
        <taxon>Pseudomonadati</taxon>
        <taxon>Bacteroidota</taxon>
        <taxon>Saprospiria</taxon>
        <taxon>Saprospirales</taxon>
        <taxon>Saprospiraceae</taxon>
        <taxon>Aureispira</taxon>
        <taxon>environmental samples</taxon>
    </lineage>
</organism>
<protein>
    <recommendedName>
        <fullName evidence="1">AB hydrolase-1 domain-containing protein</fullName>
    </recommendedName>
</protein>
<feature type="domain" description="AB hydrolase-1" evidence="1">
    <location>
        <begin position="46"/>
        <end position="211"/>
    </location>
</feature>
<reference evidence="2" key="1">
    <citation type="submission" date="2020-01" db="EMBL/GenBank/DDBJ databases">
        <authorList>
            <person name="Meier V. D."/>
            <person name="Meier V D."/>
        </authorList>
    </citation>
    <scope>NUCLEOTIDE SEQUENCE</scope>
    <source>
        <strain evidence="2">HLG_WM_MAG_10</strain>
    </source>
</reference>
<dbReference type="InterPro" id="IPR029058">
    <property type="entry name" value="AB_hydrolase_fold"/>
</dbReference>
<gene>
    <name evidence="2" type="ORF">HELGO_WM29408</name>
</gene>
<dbReference type="EMBL" id="CACVAQ010000031">
    <property type="protein sequence ID" value="CAA6799394.1"/>
    <property type="molecule type" value="Genomic_DNA"/>
</dbReference>
<dbReference type="Gene3D" id="3.40.50.1820">
    <property type="entry name" value="alpha/beta hydrolase"/>
    <property type="match status" value="1"/>
</dbReference>
<sequence>MAKVYLIPGLGNDVRIFSNLIPLLLEQDVCCLEHLEPLSVKESIESYAQRLVDGIPDLEEPPVLIGMSLGGTIATEMAKRMPYRKLILISSFKHQTEVPLLFKIGRKIPLYRFVPTWYIRLIVPLFAWLLGICTKEESKLLKLMLYARTASHFAWGREAVVHWDNMDYPAEFIHINGTKDHIFKRSEKQATHLIKGGTHNMVLDRAEEIAEIINKEAFDF</sequence>